<dbReference type="InterPro" id="IPR011008">
    <property type="entry name" value="Dimeric_a/b-barrel"/>
</dbReference>
<keyword evidence="3" id="KW-1185">Reference proteome</keyword>
<reference evidence="2 3" key="1">
    <citation type="submission" date="2021-04" db="EMBL/GenBank/DDBJ databases">
        <title>Nocardia tengchongensis.</title>
        <authorList>
            <person name="Zhuang k."/>
            <person name="Ran Y."/>
            <person name="Li W."/>
        </authorList>
    </citation>
    <scope>NUCLEOTIDE SEQUENCE [LARGE SCALE GENOMIC DNA]</scope>
    <source>
        <strain evidence="2 3">CFH S0057</strain>
    </source>
</reference>
<keyword evidence="2" id="KW-0560">Oxidoreductase</keyword>
<keyword evidence="2" id="KW-0503">Monooxygenase</keyword>
<dbReference type="SUPFAM" id="SSF54909">
    <property type="entry name" value="Dimeric alpha+beta barrel"/>
    <property type="match status" value="1"/>
</dbReference>
<dbReference type="EMBL" id="CP074371">
    <property type="protein sequence ID" value="QVI19710.1"/>
    <property type="molecule type" value="Genomic_DNA"/>
</dbReference>
<dbReference type="GO" id="GO:0004497">
    <property type="term" value="F:monooxygenase activity"/>
    <property type="evidence" value="ECO:0007669"/>
    <property type="project" value="UniProtKB-KW"/>
</dbReference>
<evidence type="ECO:0000313" key="3">
    <source>
        <dbReference type="Proteomes" id="UP000683310"/>
    </source>
</evidence>
<name>A0ABX8CMG6_9NOCA</name>
<dbReference type="PROSITE" id="PS51725">
    <property type="entry name" value="ABM"/>
    <property type="match status" value="1"/>
</dbReference>
<accession>A0ABX8CMG6</accession>
<gene>
    <name evidence="2" type="ORF">KHQ06_25575</name>
</gene>
<dbReference type="InterPro" id="IPR007138">
    <property type="entry name" value="ABM_dom"/>
</dbReference>
<feature type="domain" description="ABM" evidence="1">
    <location>
        <begin position="3"/>
        <end position="91"/>
    </location>
</feature>
<evidence type="ECO:0000259" key="1">
    <source>
        <dbReference type="PROSITE" id="PS51725"/>
    </source>
</evidence>
<proteinExistence type="predicted"/>
<dbReference type="Gene3D" id="3.30.70.100">
    <property type="match status" value="1"/>
</dbReference>
<evidence type="ECO:0000313" key="2">
    <source>
        <dbReference type="EMBL" id="QVI19710.1"/>
    </source>
</evidence>
<sequence length="117" mass="12480">MAIQLTAILDIIPSRTADFESALTALARDAATEPGVLDYGFWRDPSRAGRYLLRELYADQAAVDTHMALPAVAAFVADLPGWLAGDTHADLESTAALTRIPLSRSVMVSSLDGGRHA</sequence>
<dbReference type="Pfam" id="PF03992">
    <property type="entry name" value="ABM"/>
    <property type="match status" value="1"/>
</dbReference>
<dbReference type="Proteomes" id="UP000683310">
    <property type="component" value="Chromosome"/>
</dbReference>
<organism evidence="2 3">
    <name type="scientific">Nocardia tengchongensis</name>
    <dbReference type="NCBI Taxonomy" id="2055889"/>
    <lineage>
        <taxon>Bacteria</taxon>
        <taxon>Bacillati</taxon>
        <taxon>Actinomycetota</taxon>
        <taxon>Actinomycetes</taxon>
        <taxon>Mycobacteriales</taxon>
        <taxon>Nocardiaceae</taxon>
        <taxon>Nocardia</taxon>
    </lineage>
</organism>
<protein>
    <submittedName>
        <fullName evidence="2">Antibiotic biosynthesis monooxygenase</fullName>
    </submittedName>
</protein>